<dbReference type="SUPFAM" id="SSF51445">
    <property type="entry name" value="(Trans)glycosidases"/>
    <property type="match status" value="1"/>
</dbReference>
<proteinExistence type="predicted"/>
<dbReference type="KEGG" id="wsu:WS0692"/>
<dbReference type="GO" id="GO:0016798">
    <property type="term" value="F:hydrolase activity, acting on glycosyl bonds"/>
    <property type="evidence" value="ECO:0007669"/>
    <property type="project" value="UniProtKB-KW"/>
</dbReference>
<evidence type="ECO:0000313" key="5">
    <source>
        <dbReference type="Proteomes" id="UP000000422"/>
    </source>
</evidence>
<dbReference type="Gene3D" id="3.20.20.80">
    <property type="entry name" value="Glycosidases"/>
    <property type="match status" value="1"/>
</dbReference>
<dbReference type="eggNOG" id="COG3858">
    <property type="taxonomic scope" value="Bacteria"/>
</dbReference>
<dbReference type="PANTHER" id="PTHR46066">
    <property type="entry name" value="CHITINASE DOMAIN-CONTAINING PROTEIN 1 FAMILY MEMBER"/>
    <property type="match status" value="1"/>
</dbReference>
<keyword evidence="2" id="KW-0326">Glycosidase</keyword>
<dbReference type="DNASU" id="2554770"/>
<keyword evidence="1" id="KW-0378">Hydrolase</keyword>
<accession>Q7MS75</accession>
<evidence type="ECO:0000256" key="1">
    <source>
        <dbReference type="ARBA" id="ARBA00022801"/>
    </source>
</evidence>
<reference evidence="4 5" key="1">
    <citation type="journal article" date="2003" name="Proc. Natl. Acad. Sci. U.S.A.">
        <title>Complete genome sequence and analysis of Wolinella succinogenes.</title>
        <authorList>
            <person name="Baar C."/>
            <person name="Eppinger M."/>
            <person name="Raddatz G."/>
            <person name="Simon JM."/>
            <person name="Lanz C."/>
            <person name="Klimmek O."/>
            <person name="Nandakumar R."/>
            <person name="Gross R."/>
            <person name="Rosinus A."/>
            <person name="Keller H."/>
            <person name="Jagtap P."/>
            <person name="Linke B."/>
            <person name="Meyer F."/>
            <person name="Lederer H."/>
            <person name="Schuster S.C."/>
        </authorList>
    </citation>
    <scope>NUCLEOTIDE SEQUENCE [LARGE SCALE GENOMIC DNA]</scope>
    <source>
        <strain evidence="5">ATCC 29543 / DSM 1740 / CCUG 13145 / JCM 31913 / LMG 7466 / NCTC 11488 / FDC 602W</strain>
    </source>
</reference>
<dbReference type="HOGENOM" id="CLU_037415_2_1_7"/>
<evidence type="ECO:0000313" key="4">
    <source>
        <dbReference type="EMBL" id="CAE09818.1"/>
    </source>
</evidence>
<protein>
    <recommendedName>
        <fullName evidence="3">GH18 domain-containing protein</fullName>
    </recommendedName>
</protein>
<evidence type="ECO:0000259" key="3">
    <source>
        <dbReference type="PROSITE" id="PS51910"/>
    </source>
</evidence>
<name>Q7MS75_WOLSU</name>
<sequence length="341" mass="38479">MAWALRVGCVGILLAGALWGKEGLERLVYMVDRSDSLSLLQERIDSIEVVAPQVFSFTLEGTVYGEVDPRIIALAKERGKKLMPLVMNENFEKEKIKAFLANPKAQERLIGSLIKIALKEGFGGWQLDFEHLGITSKEAYTQLVRQLYARLKEHHLSLSIAVVPPRGEEPKNAYGAKVFEDWVSPYDLKALAEHSDFLTLMAYDQHTGGSTPGPIASRAWVEGIIQEALIWVPKEKLSLGIPLYSRLWHAGIKEEKMRGVAKSLTFAGAMDWLERQGAETLWLERDGVKWAMGERGGVKEYLFMEEARSLALKVELAKRYGLRGISLWRLGQEDPRIWDEL</sequence>
<dbReference type="GO" id="GO:0005975">
    <property type="term" value="P:carbohydrate metabolic process"/>
    <property type="evidence" value="ECO:0007669"/>
    <property type="project" value="InterPro"/>
</dbReference>
<dbReference type="InterPro" id="IPR011583">
    <property type="entry name" value="Chitinase_II/V-like_cat"/>
</dbReference>
<dbReference type="InterPro" id="IPR001223">
    <property type="entry name" value="Glyco_hydro18_cat"/>
</dbReference>
<evidence type="ECO:0000256" key="2">
    <source>
        <dbReference type="ARBA" id="ARBA00023295"/>
    </source>
</evidence>
<dbReference type="Proteomes" id="UP000000422">
    <property type="component" value="Chromosome"/>
</dbReference>
<gene>
    <name evidence="4" type="ordered locus">WS0692</name>
</gene>
<dbReference type="RefSeq" id="WP_011138618.1">
    <property type="nucleotide sequence ID" value="NC_005090.1"/>
</dbReference>
<keyword evidence="5" id="KW-1185">Reference proteome</keyword>
<dbReference type="CDD" id="cd02874">
    <property type="entry name" value="GH18_CFLE_spore_hydrolase"/>
    <property type="match status" value="1"/>
</dbReference>
<dbReference type="GO" id="GO:0008061">
    <property type="term" value="F:chitin binding"/>
    <property type="evidence" value="ECO:0007669"/>
    <property type="project" value="InterPro"/>
</dbReference>
<dbReference type="Pfam" id="PF00704">
    <property type="entry name" value="Glyco_hydro_18"/>
    <property type="match status" value="1"/>
</dbReference>
<dbReference type="AlphaFoldDB" id="Q7MS75"/>
<dbReference type="InterPro" id="IPR017853">
    <property type="entry name" value="GH"/>
</dbReference>
<dbReference type="PANTHER" id="PTHR46066:SF2">
    <property type="entry name" value="CHITINASE DOMAIN-CONTAINING PROTEIN 1"/>
    <property type="match status" value="1"/>
</dbReference>
<dbReference type="InterPro" id="IPR041704">
    <property type="entry name" value="CFLE_GH18"/>
</dbReference>
<feature type="domain" description="GH18" evidence="3">
    <location>
        <begin position="24"/>
        <end position="341"/>
    </location>
</feature>
<dbReference type="Gene3D" id="3.10.50.10">
    <property type="match status" value="1"/>
</dbReference>
<dbReference type="PROSITE" id="PS51910">
    <property type="entry name" value="GH18_2"/>
    <property type="match status" value="1"/>
</dbReference>
<dbReference type="InterPro" id="IPR029070">
    <property type="entry name" value="Chitinase_insertion_sf"/>
</dbReference>
<dbReference type="EMBL" id="BX571658">
    <property type="protein sequence ID" value="CAE09818.1"/>
    <property type="molecule type" value="Genomic_DNA"/>
</dbReference>
<organism evidence="5">
    <name type="scientific">Wolinella succinogenes (strain ATCC 29543 / DSM 1740 / CCUG 13145 / JCM 31913 / LMG 7466 / NCTC 11488 / FDC 602W)</name>
    <name type="common">Vibrio succinogenes</name>
    <dbReference type="NCBI Taxonomy" id="273121"/>
    <lineage>
        <taxon>Bacteria</taxon>
        <taxon>Pseudomonadati</taxon>
        <taxon>Campylobacterota</taxon>
        <taxon>Epsilonproteobacteria</taxon>
        <taxon>Campylobacterales</taxon>
        <taxon>Helicobacteraceae</taxon>
        <taxon>Wolinella</taxon>
    </lineage>
</organism>
<dbReference type="SMART" id="SM00636">
    <property type="entry name" value="Glyco_18"/>
    <property type="match status" value="1"/>
</dbReference>
<dbReference type="STRING" id="273121.WS0692"/>